<dbReference type="CDD" id="cd04301">
    <property type="entry name" value="NAT_SF"/>
    <property type="match status" value="1"/>
</dbReference>
<dbReference type="Proteomes" id="UP001158045">
    <property type="component" value="Unassembled WGS sequence"/>
</dbReference>
<keyword evidence="1" id="KW-0808">Transferase</keyword>
<evidence type="ECO:0000256" key="2">
    <source>
        <dbReference type="ARBA" id="ARBA00023315"/>
    </source>
</evidence>
<dbReference type="SUPFAM" id="SSF55729">
    <property type="entry name" value="Acyl-CoA N-acyltransferases (Nat)"/>
    <property type="match status" value="1"/>
</dbReference>
<comment type="caution">
    <text evidence="4">The sequence shown here is derived from an EMBL/GenBank/DDBJ whole genome shotgun (WGS) entry which is preliminary data.</text>
</comment>
<dbReference type="PANTHER" id="PTHR43072">
    <property type="entry name" value="N-ACETYLTRANSFERASE"/>
    <property type="match status" value="1"/>
</dbReference>
<evidence type="ECO:0000313" key="4">
    <source>
        <dbReference type="EMBL" id="MDH8679574.1"/>
    </source>
</evidence>
<dbReference type="PROSITE" id="PS51186">
    <property type="entry name" value="GNAT"/>
    <property type="match status" value="1"/>
</dbReference>
<keyword evidence="5" id="KW-1185">Reference proteome</keyword>
<dbReference type="InterPro" id="IPR000182">
    <property type="entry name" value="GNAT_dom"/>
</dbReference>
<reference evidence="4 5" key="1">
    <citation type="submission" date="2023-04" db="EMBL/GenBank/DDBJ databases">
        <title>Fusibacter bizertensis strain WBS, isolated from littoral bottom sediments of the Arctic seas - biochemical and genomic analysis.</title>
        <authorList>
            <person name="Brioukhanov A.L."/>
        </authorList>
    </citation>
    <scope>NUCLEOTIDE SEQUENCE [LARGE SCALE GENOMIC DNA]</scope>
    <source>
        <strain evidence="4 5">WBS</strain>
    </source>
</reference>
<sequence>MIRKATIADANQICDIYNYYVLNTTVSFEESAVTAAEMAERINNVITTLPWIVYEENGIIIGYAYASKWRARSAYRFSVESSVYMRHDQKGKGIGTILYRSLIDQLKIQGVHTVIGGVAESNPASSKLHEKFGFEKVATFKEVGFKNDQWLETSYWQLIL</sequence>
<dbReference type="PANTHER" id="PTHR43072:SF23">
    <property type="entry name" value="UPF0039 PROTEIN C11D3.02C"/>
    <property type="match status" value="1"/>
</dbReference>
<dbReference type="EMBL" id="JARYZI010000013">
    <property type="protein sequence ID" value="MDH8679574.1"/>
    <property type="molecule type" value="Genomic_DNA"/>
</dbReference>
<dbReference type="Pfam" id="PF13420">
    <property type="entry name" value="Acetyltransf_4"/>
    <property type="match status" value="1"/>
</dbReference>
<evidence type="ECO:0000256" key="1">
    <source>
        <dbReference type="ARBA" id="ARBA00022679"/>
    </source>
</evidence>
<evidence type="ECO:0000259" key="3">
    <source>
        <dbReference type="PROSITE" id="PS51186"/>
    </source>
</evidence>
<organism evidence="4 5">
    <name type="scientific">Fusibacter bizertensis</name>
    <dbReference type="NCBI Taxonomy" id="1488331"/>
    <lineage>
        <taxon>Bacteria</taxon>
        <taxon>Bacillati</taxon>
        <taxon>Bacillota</taxon>
        <taxon>Clostridia</taxon>
        <taxon>Eubacteriales</taxon>
        <taxon>Eubacteriales Family XII. Incertae Sedis</taxon>
        <taxon>Fusibacter</taxon>
    </lineage>
</organism>
<dbReference type="Gene3D" id="3.40.630.30">
    <property type="match status" value="1"/>
</dbReference>
<gene>
    <name evidence="4" type="ORF">QE109_15550</name>
</gene>
<protein>
    <submittedName>
        <fullName evidence="4">N-acetyltransferase family protein</fullName>
    </submittedName>
</protein>
<feature type="domain" description="N-acetyltransferase" evidence="3">
    <location>
        <begin position="1"/>
        <end position="156"/>
    </location>
</feature>
<dbReference type="RefSeq" id="WP_281095471.1">
    <property type="nucleotide sequence ID" value="NZ_JARYZI010000013.1"/>
</dbReference>
<keyword evidence="2" id="KW-0012">Acyltransferase</keyword>
<dbReference type="NCBIfam" id="NF040504">
    <property type="entry name" value="resist_ArsN1b"/>
    <property type="match status" value="1"/>
</dbReference>
<accession>A0ABT6NGL8</accession>
<evidence type="ECO:0000313" key="5">
    <source>
        <dbReference type="Proteomes" id="UP001158045"/>
    </source>
</evidence>
<proteinExistence type="predicted"/>
<name>A0ABT6NGL8_9FIRM</name>
<dbReference type="InterPro" id="IPR016181">
    <property type="entry name" value="Acyl_CoA_acyltransferase"/>
</dbReference>